<keyword evidence="10" id="KW-0406">Ion transport</keyword>
<feature type="transmembrane region" description="Helical" evidence="23">
    <location>
        <begin position="240"/>
        <end position="263"/>
    </location>
</feature>
<comment type="subcellular location">
    <subcellularLocation>
        <location evidence="1">Apical cell membrane</location>
        <topology evidence="1">Multi-pass membrane protein</topology>
    </subcellularLocation>
</comment>
<feature type="compositionally biased region" description="Basic and acidic residues" evidence="22">
    <location>
        <begin position="622"/>
        <end position="633"/>
    </location>
</feature>
<dbReference type="PANTHER" id="PTHR11819:SF171">
    <property type="entry name" value="SODIUM_MYO-INOSITOL COTRANSPORTER 2"/>
    <property type="match status" value="1"/>
</dbReference>
<sequence>MREREGIGRFGKGEKEKEVREKGRDWKIWERREGEGGPGEGKGLEDLGKERRGRRSGRREGIGKFGKGEKGKEMREREGIGRFGKGEKGKEVREKGRDWKIWERREGEGGPGEGDLGRKRRGRGSGRREGVGASLFSSNIGSEHFVGLAGTGAAAGIAMILYEWSSMLLVICLAWFFLPVYVSAGVYTLPEYMAKRFGGSRLRIYLSCLSLILYIFTKLAVSIYAGALFINLALGWDMYLSIAGILCITGLYTVLGGLAAVIYTDTLQTVIMTIGAIILAVISFDKIGGYQQLQHRYMAAMPSVLSNQSASCALPPEDAFHIFRDPLKSDNPWPGLLLQSSLGCLWYWCCDQVIVQRSLAAKNLSHAKAGSILAGYLKITPLFFMVFPGMISRALFPDMVACVDPETCEQYCENPVGCSNVAYPKLVLELMPVGLRGLLMAVMLSAIMSSLTSIFNSSATLFTMDLWRRMRTQASQRELLIVGRLFVLLLCGVAILWIPMVRSSQGGQLFNYIQAVQGYLGTPIGALFVMAIVWKRMNETGAFFGILTGHLCGAIRMAIDFTFPAPGCVIFSYTAAAPSEEDLYGVTWWTRVDLKRNRQEEEGEEEEKAIGNNSMEMKGMNSHREENVDTKTEDDSDDSYEVEEGECHQCFDKVCGIPLGREKFSTAPDITLSQRRTYLRENPNWRAILNINATIGLAVVAFLIGYYK</sequence>
<comment type="catalytic activity">
    <reaction evidence="15">
        <text>1D-chiro-inositol(out) + 2 Na(+)(out) = 1D-chiro-inositol(in) + 2 Na(+)(in)</text>
        <dbReference type="Rhea" id="RHEA:73315"/>
        <dbReference type="ChEBI" id="CHEBI:27372"/>
        <dbReference type="ChEBI" id="CHEBI:29101"/>
    </reaction>
</comment>
<feature type="region of interest" description="Disordered" evidence="22">
    <location>
        <begin position="620"/>
        <end position="639"/>
    </location>
</feature>
<reference evidence="24 25" key="1">
    <citation type="journal article" date="2021" name="Elife">
        <title>Chloroplast acquisition without the gene transfer in kleptoplastic sea slugs, Plakobranchus ocellatus.</title>
        <authorList>
            <person name="Maeda T."/>
            <person name="Takahashi S."/>
            <person name="Yoshida T."/>
            <person name="Shimamura S."/>
            <person name="Takaki Y."/>
            <person name="Nagai Y."/>
            <person name="Toyoda A."/>
            <person name="Suzuki Y."/>
            <person name="Arimoto A."/>
            <person name="Ishii H."/>
            <person name="Satoh N."/>
            <person name="Nishiyama T."/>
            <person name="Hasebe M."/>
            <person name="Maruyama T."/>
            <person name="Minagawa J."/>
            <person name="Obokata J."/>
            <person name="Shigenobu S."/>
        </authorList>
    </citation>
    <scope>NUCLEOTIDE SEQUENCE [LARGE SCALE GENOMIC DNA]</scope>
</reference>
<comment type="catalytic activity">
    <reaction evidence="14">
        <text>D-glucose(out) + 2 Na(+)(out) = D-glucose(in) + 2 Na(+)(in)</text>
        <dbReference type="Rhea" id="RHEA:70495"/>
        <dbReference type="ChEBI" id="CHEBI:4167"/>
        <dbReference type="ChEBI" id="CHEBI:29101"/>
    </reaction>
</comment>
<evidence type="ECO:0000313" key="25">
    <source>
        <dbReference type="Proteomes" id="UP000735302"/>
    </source>
</evidence>
<dbReference type="NCBIfam" id="TIGR00813">
    <property type="entry name" value="sss"/>
    <property type="match status" value="1"/>
</dbReference>
<feature type="transmembrane region" description="Helical" evidence="23">
    <location>
        <begin position="145"/>
        <end position="162"/>
    </location>
</feature>
<protein>
    <recommendedName>
        <fullName evidence="17">Sodium/myo-inositol cotransporter 2</fullName>
    </recommendedName>
    <alternativeName>
        <fullName evidence="19">Sodium/myo-inositol transporter 2</fullName>
    </alternativeName>
    <alternativeName>
        <fullName evidence="18">Solute carrier family 5 member 11</fullName>
    </alternativeName>
</protein>
<dbReference type="Pfam" id="PF00474">
    <property type="entry name" value="SSF"/>
    <property type="match status" value="1"/>
</dbReference>
<dbReference type="Gene3D" id="1.20.1730.10">
    <property type="entry name" value="Sodium/glucose cotransporter"/>
    <property type="match status" value="1"/>
</dbReference>
<evidence type="ECO:0000256" key="16">
    <source>
        <dbReference type="ARBA" id="ARBA00036976"/>
    </source>
</evidence>
<dbReference type="PANTHER" id="PTHR11819">
    <property type="entry name" value="SOLUTE CARRIER FAMILY 5"/>
    <property type="match status" value="1"/>
</dbReference>
<evidence type="ECO:0000256" key="6">
    <source>
        <dbReference type="ARBA" id="ARBA00022703"/>
    </source>
</evidence>
<evidence type="ECO:0000256" key="12">
    <source>
        <dbReference type="ARBA" id="ARBA00023201"/>
    </source>
</evidence>
<keyword evidence="5 23" id="KW-0812">Transmembrane</keyword>
<feature type="transmembrane region" description="Helical" evidence="23">
    <location>
        <begin position="211"/>
        <end position="234"/>
    </location>
</feature>
<evidence type="ECO:0000256" key="13">
    <source>
        <dbReference type="ARBA" id="ARBA00036654"/>
    </source>
</evidence>
<accession>A0AAV4E0H4</accession>
<keyword evidence="6" id="KW-0053">Apoptosis</keyword>
<comment type="similarity">
    <text evidence="2 21">Belongs to the sodium:solute symporter (SSF) (TC 2.A.21) family.</text>
</comment>
<dbReference type="PROSITE" id="PS00457">
    <property type="entry name" value="NA_SOLUT_SYMP_2"/>
    <property type="match status" value="1"/>
</dbReference>
<evidence type="ECO:0000256" key="1">
    <source>
        <dbReference type="ARBA" id="ARBA00004424"/>
    </source>
</evidence>
<evidence type="ECO:0000313" key="24">
    <source>
        <dbReference type="EMBL" id="GFO49601.1"/>
    </source>
</evidence>
<evidence type="ECO:0000256" key="23">
    <source>
        <dbReference type="SAM" id="Phobius"/>
    </source>
</evidence>
<dbReference type="Proteomes" id="UP000735302">
    <property type="component" value="Unassembled WGS sequence"/>
</dbReference>
<dbReference type="InterPro" id="IPR018212">
    <property type="entry name" value="Na/solute_symporter_CS"/>
</dbReference>
<evidence type="ECO:0000256" key="21">
    <source>
        <dbReference type="RuleBase" id="RU362091"/>
    </source>
</evidence>
<comment type="catalytic activity">
    <reaction evidence="16">
        <text>D-xylose(out) + 2 Na(+)(out) = D-xylose(in) + 2 Na(+)(in)</text>
        <dbReference type="Rhea" id="RHEA:73367"/>
        <dbReference type="ChEBI" id="CHEBI:29101"/>
        <dbReference type="ChEBI" id="CHEBI:53455"/>
    </reaction>
</comment>
<keyword evidence="11 23" id="KW-0472">Membrane</keyword>
<organism evidence="24 25">
    <name type="scientific">Plakobranchus ocellatus</name>
    <dbReference type="NCBI Taxonomy" id="259542"/>
    <lineage>
        <taxon>Eukaryota</taxon>
        <taxon>Metazoa</taxon>
        <taxon>Spiralia</taxon>
        <taxon>Lophotrochozoa</taxon>
        <taxon>Mollusca</taxon>
        <taxon>Gastropoda</taxon>
        <taxon>Heterobranchia</taxon>
        <taxon>Euthyneura</taxon>
        <taxon>Panpulmonata</taxon>
        <taxon>Sacoglossa</taxon>
        <taxon>Placobranchoidea</taxon>
        <taxon>Plakobranchidae</taxon>
        <taxon>Plakobranchus</taxon>
    </lineage>
</organism>
<feature type="compositionally biased region" description="Basic and acidic residues" evidence="22">
    <location>
        <begin position="1"/>
        <end position="35"/>
    </location>
</feature>
<evidence type="ECO:0000256" key="10">
    <source>
        <dbReference type="ARBA" id="ARBA00023065"/>
    </source>
</evidence>
<keyword evidence="3" id="KW-0813">Transport</keyword>
<feature type="transmembrane region" description="Helical" evidence="23">
    <location>
        <begin position="168"/>
        <end position="190"/>
    </location>
</feature>
<keyword evidence="9" id="KW-0915">Sodium</keyword>
<comment type="function">
    <text evidence="20">Involved in the sodium-dependent cotransport of myo-inositol (MI) with a Na(+):MI stoichiometry of 2:1. Exclusively responsible for apical MI transport and absorption in intestine. Can also transport D-chiro-inositol (DCI) but not L-fucose. Exhibits stereospecific cotransport of both D-glucose and D-xylose. May induce apoptosis through the TNF-alpha, PDCD1 pathway. May play a role in the regulation of MI concentration in serum, involving reabsorption in at least the proximal tubule of the kidney.</text>
</comment>
<evidence type="ECO:0000256" key="15">
    <source>
        <dbReference type="ARBA" id="ARBA00036849"/>
    </source>
</evidence>
<evidence type="ECO:0000256" key="7">
    <source>
        <dbReference type="ARBA" id="ARBA00022847"/>
    </source>
</evidence>
<dbReference type="EMBL" id="BLXT01008494">
    <property type="protein sequence ID" value="GFO49601.1"/>
    <property type="molecule type" value="Genomic_DNA"/>
</dbReference>
<feature type="transmembrane region" description="Helical" evidence="23">
    <location>
        <begin position="512"/>
        <end position="534"/>
    </location>
</feature>
<evidence type="ECO:0000256" key="9">
    <source>
        <dbReference type="ARBA" id="ARBA00023053"/>
    </source>
</evidence>
<keyword evidence="4" id="KW-1003">Cell membrane</keyword>
<evidence type="ECO:0000256" key="14">
    <source>
        <dbReference type="ARBA" id="ARBA00036672"/>
    </source>
</evidence>
<dbReference type="PROSITE" id="PS50283">
    <property type="entry name" value="NA_SOLUT_SYMP_3"/>
    <property type="match status" value="1"/>
</dbReference>
<evidence type="ECO:0000256" key="4">
    <source>
        <dbReference type="ARBA" id="ARBA00022475"/>
    </source>
</evidence>
<evidence type="ECO:0000256" key="3">
    <source>
        <dbReference type="ARBA" id="ARBA00022448"/>
    </source>
</evidence>
<feature type="transmembrane region" description="Helical" evidence="23">
    <location>
        <begin position="371"/>
        <end position="391"/>
    </location>
</feature>
<gene>
    <name evidence="24" type="ORF">PoB_007610600</name>
</gene>
<feature type="transmembrane region" description="Helical" evidence="23">
    <location>
        <begin position="438"/>
        <end position="467"/>
    </location>
</feature>
<keyword evidence="8 23" id="KW-1133">Transmembrane helix</keyword>
<feature type="region of interest" description="Disordered" evidence="22">
    <location>
        <begin position="1"/>
        <end position="91"/>
    </location>
</feature>
<comment type="caution">
    <text evidence="24">The sequence shown here is derived from an EMBL/GenBank/DDBJ whole genome shotgun (WGS) entry which is preliminary data.</text>
</comment>
<dbReference type="GO" id="GO:0016324">
    <property type="term" value="C:apical plasma membrane"/>
    <property type="evidence" value="ECO:0007669"/>
    <property type="project" value="UniProtKB-SubCell"/>
</dbReference>
<feature type="transmembrane region" description="Helical" evidence="23">
    <location>
        <begin position="479"/>
        <end position="500"/>
    </location>
</feature>
<dbReference type="InterPro" id="IPR038377">
    <property type="entry name" value="Na/Glc_symporter_sf"/>
</dbReference>
<proteinExistence type="inferred from homology"/>
<evidence type="ECO:0000256" key="5">
    <source>
        <dbReference type="ARBA" id="ARBA00022692"/>
    </source>
</evidence>
<dbReference type="GO" id="GO:0005412">
    <property type="term" value="F:D-glucose:sodium symporter activity"/>
    <property type="evidence" value="ECO:0007669"/>
    <property type="project" value="TreeGrafter"/>
</dbReference>
<evidence type="ECO:0000256" key="11">
    <source>
        <dbReference type="ARBA" id="ARBA00023136"/>
    </source>
</evidence>
<evidence type="ECO:0000256" key="18">
    <source>
        <dbReference type="ARBA" id="ARBA00042834"/>
    </source>
</evidence>
<evidence type="ECO:0000256" key="22">
    <source>
        <dbReference type="SAM" id="MobiDB-lite"/>
    </source>
</evidence>
<feature type="compositionally biased region" description="Basic and acidic residues" evidence="22">
    <location>
        <begin position="58"/>
        <end position="91"/>
    </location>
</feature>
<name>A0AAV4E0H4_9GAST</name>
<feature type="region of interest" description="Disordered" evidence="22">
    <location>
        <begin position="103"/>
        <end position="130"/>
    </location>
</feature>
<dbReference type="GO" id="GO:0006915">
    <property type="term" value="P:apoptotic process"/>
    <property type="evidence" value="ECO:0007669"/>
    <property type="project" value="UniProtKB-KW"/>
</dbReference>
<keyword evidence="12" id="KW-0739">Sodium transport</keyword>
<evidence type="ECO:0000256" key="20">
    <source>
        <dbReference type="ARBA" id="ARBA00045715"/>
    </source>
</evidence>
<feature type="transmembrane region" description="Helical" evidence="23">
    <location>
        <begin position="685"/>
        <end position="707"/>
    </location>
</feature>
<evidence type="ECO:0000256" key="17">
    <source>
        <dbReference type="ARBA" id="ARBA00039861"/>
    </source>
</evidence>
<evidence type="ECO:0000256" key="2">
    <source>
        <dbReference type="ARBA" id="ARBA00006434"/>
    </source>
</evidence>
<evidence type="ECO:0000256" key="19">
    <source>
        <dbReference type="ARBA" id="ARBA00043206"/>
    </source>
</evidence>
<dbReference type="InterPro" id="IPR001734">
    <property type="entry name" value="Na/solute_symporter"/>
</dbReference>
<keyword evidence="7" id="KW-0769">Symport</keyword>
<dbReference type="AlphaFoldDB" id="A0AAV4E0H4"/>
<evidence type="ECO:0000256" key="8">
    <source>
        <dbReference type="ARBA" id="ARBA00022989"/>
    </source>
</evidence>
<keyword evidence="25" id="KW-1185">Reference proteome</keyword>
<comment type="catalytic activity">
    <reaction evidence="13">
        <text>myo-inositol(out) + 2 Na(+)(out) = myo-inositol(in) + 2 Na(+)(in)</text>
        <dbReference type="Rhea" id="RHEA:72987"/>
        <dbReference type="ChEBI" id="CHEBI:17268"/>
        <dbReference type="ChEBI" id="CHEBI:29101"/>
    </reaction>
</comment>